<feature type="transmembrane region" description="Helical" evidence="1">
    <location>
        <begin position="28"/>
        <end position="48"/>
    </location>
</feature>
<protein>
    <recommendedName>
        <fullName evidence="4">PE-PGRS family protein</fullName>
    </recommendedName>
</protein>
<evidence type="ECO:0000256" key="1">
    <source>
        <dbReference type="SAM" id="Phobius"/>
    </source>
</evidence>
<accession>A0ABX6APA5</accession>
<evidence type="ECO:0008006" key="4">
    <source>
        <dbReference type="Google" id="ProtNLM"/>
    </source>
</evidence>
<keyword evidence="3" id="KW-1185">Reference proteome</keyword>
<gene>
    <name evidence="2" type="ORF">CP969_03445</name>
</gene>
<keyword evidence="1" id="KW-0812">Transmembrane</keyword>
<feature type="transmembrane region" description="Helical" evidence="1">
    <location>
        <begin position="54"/>
        <end position="73"/>
    </location>
</feature>
<feature type="transmembrane region" description="Helical" evidence="1">
    <location>
        <begin position="147"/>
        <end position="166"/>
    </location>
</feature>
<reference evidence="2 3" key="1">
    <citation type="submission" date="2017-09" db="EMBL/GenBank/DDBJ databases">
        <authorList>
            <person name="Lee N."/>
            <person name="Cho B.-K."/>
        </authorList>
    </citation>
    <scope>NUCLEOTIDE SEQUENCE [LARGE SCALE GENOMIC DNA]</scope>
    <source>
        <strain evidence="2 3">ATCC 39115</strain>
    </source>
</reference>
<dbReference type="EMBL" id="CP023700">
    <property type="protein sequence ID" value="QEU89062.1"/>
    <property type="molecule type" value="Genomic_DNA"/>
</dbReference>
<name>A0ABX6APA5_STRVD</name>
<evidence type="ECO:0000313" key="3">
    <source>
        <dbReference type="Proteomes" id="UP000327143"/>
    </source>
</evidence>
<organism evidence="2 3">
    <name type="scientific">Streptomyces viridosporus T7A</name>
    <dbReference type="NCBI Taxonomy" id="665577"/>
    <lineage>
        <taxon>Bacteria</taxon>
        <taxon>Bacillati</taxon>
        <taxon>Actinomycetota</taxon>
        <taxon>Actinomycetes</taxon>
        <taxon>Kitasatosporales</taxon>
        <taxon>Streptomycetaceae</taxon>
        <taxon>Streptomyces</taxon>
    </lineage>
</organism>
<keyword evidence="1" id="KW-1133">Transmembrane helix</keyword>
<sequence length="233" mass="25103">MIWRKQPRSEKHGCEDEPAMTAGWCCRVVRAAVFAAVCALLAALGHGTVSGSAVPWWAVAAAAVTVGGATWCLAGRERGLLLVVSVAMATQAVLHTWYSLAQAIAQRHEPHLARPTTRHPARAHGTPLEHVAHLDHMGSDMAGVSSFGMFAAHVLVVLLCSLWLGYGERAVFRVLRTLAGWFVAPLRLPLLLPAPPHRPGVRPQRDRSARAPRRFLLVHTITSRGPPTGTAVT</sequence>
<feature type="transmembrane region" description="Helical" evidence="1">
    <location>
        <begin position="80"/>
        <end position="100"/>
    </location>
</feature>
<proteinExistence type="predicted"/>
<keyword evidence="1" id="KW-0472">Membrane</keyword>
<dbReference type="Proteomes" id="UP000327143">
    <property type="component" value="Chromosome"/>
</dbReference>
<evidence type="ECO:0000313" key="2">
    <source>
        <dbReference type="EMBL" id="QEU89062.1"/>
    </source>
</evidence>